<evidence type="ECO:0000313" key="2">
    <source>
        <dbReference type="EMBL" id="REL26496.1"/>
    </source>
</evidence>
<organism evidence="2 3">
    <name type="scientific">Thalassotalea euphylliae</name>
    <dbReference type="NCBI Taxonomy" id="1655234"/>
    <lineage>
        <taxon>Bacteria</taxon>
        <taxon>Pseudomonadati</taxon>
        <taxon>Pseudomonadota</taxon>
        <taxon>Gammaproteobacteria</taxon>
        <taxon>Alteromonadales</taxon>
        <taxon>Colwelliaceae</taxon>
        <taxon>Thalassotalea</taxon>
    </lineage>
</organism>
<keyword evidence="1" id="KW-0472">Membrane</keyword>
<dbReference type="NCBIfam" id="NF037962">
    <property type="entry name" value="arsenic_eff"/>
    <property type="match status" value="1"/>
</dbReference>
<dbReference type="Pfam" id="PF11449">
    <property type="entry name" value="ArsP_2"/>
    <property type="match status" value="1"/>
</dbReference>
<dbReference type="OrthoDB" id="3776971at2"/>
<feature type="transmembrane region" description="Helical" evidence="1">
    <location>
        <begin position="286"/>
        <end position="308"/>
    </location>
</feature>
<dbReference type="AlphaFoldDB" id="A0A3E0TPJ3"/>
<evidence type="ECO:0008006" key="4">
    <source>
        <dbReference type="Google" id="ProtNLM"/>
    </source>
</evidence>
<feature type="transmembrane region" description="Helical" evidence="1">
    <location>
        <begin position="50"/>
        <end position="73"/>
    </location>
</feature>
<feature type="transmembrane region" description="Helical" evidence="1">
    <location>
        <begin position="137"/>
        <end position="167"/>
    </location>
</feature>
<feature type="transmembrane region" description="Helical" evidence="1">
    <location>
        <begin position="347"/>
        <end position="365"/>
    </location>
</feature>
<feature type="transmembrane region" description="Helical" evidence="1">
    <location>
        <begin position="320"/>
        <end position="340"/>
    </location>
</feature>
<dbReference type="Proteomes" id="UP000256478">
    <property type="component" value="Unassembled WGS sequence"/>
</dbReference>
<protein>
    <recommendedName>
        <fullName evidence="4">Manganese transporter</fullName>
    </recommendedName>
</protein>
<keyword evidence="1" id="KW-1133">Transmembrane helix</keyword>
<name>A0A3E0TPJ3_9GAMM</name>
<dbReference type="InterPro" id="IPR021552">
    <property type="entry name" value="ArsP_2"/>
</dbReference>
<proteinExistence type="predicted"/>
<feature type="transmembrane region" description="Helical" evidence="1">
    <location>
        <begin position="214"/>
        <end position="234"/>
    </location>
</feature>
<accession>A0A3E0TPJ3</accession>
<dbReference type="RefSeq" id="WP_116007613.1">
    <property type="nucleotide sequence ID" value="NZ_QUOU01000001.1"/>
</dbReference>
<feature type="transmembrane region" description="Helical" evidence="1">
    <location>
        <begin position="21"/>
        <end position="38"/>
    </location>
</feature>
<feature type="transmembrane region" description="Helical" evidence="1">
    <location>
        <begin position="246"/>
        <end position="265"/>
    </location>
</feature>
<evidence type="ECO:0000256" key="1">
    <source>
        <dbReference type="SAM" id="Phobius"/>
    </source>
</evidence>
<keyword evidence="1" id="KW-0812">Transmembrane</keyword>
<feature type="transmembrane region" description="Helical" evidence="1">
    <location>
        <begin position="94"/>
        <end position="117"/>
    </location>
</feature>
<sequence>MPLSLLQKLDFFSFRTLVPHYRRLLIPVLLVVLLINAETRSLTVSVLADAFWQVAVFVAATLAVYHLFADKIYQLTLSKNKEANSKEQQATRQVVIASLLGVLPGCGGAIVVITQYVSGRMGFGAVAAVLTSTMGDAAFLLLAAEPLTGLAVALVSLVVGVLSGLAVNKIHGADFLRSTVSQKNVEQHCLACKPISKSVKQQQTVPRRLRYQGLAWQGLIIPGAVVGLLMSAQVDIAALMGISDAIVAGAGALLALSFIVLWAITQEVTNFESIVAEDKKLKHSKAFQKVALDTNFVTSWVVMAFLSFELVMHYGQFDLTHVFTVFGAAAPLMGVLVGMIPGCGPQIITTSLYLSGAIPLSAQLGNAISNDGDALFPAIALSPKVAIIATLYSAIPALVVAYGYYVLFE</sequence>
<feature type="transmembrane region" description="Helical" evidence="1">
    <location>
        <begin position="385"/>
        <end position="407"/>
    </location>
</feature>
<gene>
    <name evidence="2" type="ORF">DXX93_07800</name>
</gene>
<reference evidence="2 3" key="1">
    <citation type="submission" date="2018-08" db="EMBL/GenBank/DDBJ databases">
        <title>Thalassotalea euphylliae genome.</title>
        <authorList>
            <person name="Summers S."/>
            <person name="Rice S.A."/>
            <person name="Freckelton M.L."/>
            <person name="Nedved B.T."/>
            <person name="Hadfield M.G."/>
        </authorList>
    </citation>
    <scope>NUCLEOTIDE SEQUENCE [LARGE SCALE GENOMIC DNA]</scope>
    <source>
        <strain evidence="2 3">H1</strain>
    </source>
</reference>
<comment type="caution">
    <text evidence="2">The sequence shown here is derived from an EMBL/GenBank/DDBJ whole genome shotgun (WGS) entry which is preliminary data.</text>
</comment>
<evidence type="ECO:0000313" key="3">
    <source>
        <dbReference type="Proteomes" id="UP000256478"/>
    </source>
</evidence>
<dbReference type="EMBL" id="QUOU01000001">
    <property type="protein sequence ID" value="REL26496.1"/>
    <property type="molecule type" value="Genomic_DNA"/>
</dbReference>